<name>A0AAD9NUP9_RIDPI</name>
<dbReference type="PANTHER" id="PTHR46270:SF2">
    <property type="entry name" value="TIR DOMAIN-CONTAINING PROTEIN"/>
    <property type="match status" value="1"/>
</dbReference>
<dbReference type="InterPro" id="IPR000157">
    <property type="entry name" value="TIR_dom"/>
</dbReference>
<dbReference type="PROSITE" id="PS50077">
    <property type="entry name" value="HEAT_REPEAT"/>
    <property type="match status" value="1"/>
</dbReference>
<dbReference type="SUPFAM" id="SSF48371">
    <property type="entry name" value="ARM repeat"/>
    <property type="match status" value="1"/>
</dbReference>
<evidence type="ECO:0000256" key="2">
    <source>
        <dbReference type="SAM" id="Coils"/>
    </source>
</evidence>
<proteinExistence type="predicted"/>
<feature type="domain" description="TIR" evidence="3">
    <location>
        <begin position="370"/>
        <end position="490"/>
    </location>
</feature>
<dbReference type="AlphaFoldDB" id="A0AAD9NUP9"/>
<dbReference type="InterPro" id="IPR035897">
    <property type="entry name" value="Toll_tir_struct_dom_sf"/>
</dbReference>
<keyword evidence="5" id="KW-1185">Reference proteome</keyword>
<evidence type="ECO:0000313" key="4">
    <source>
        <dbReference type="EMBL" id="KAK2181358.1"/>
    </source>
</evidence>
<dbReference type="Proteomes" id="UP001209878">
    <property type="component" value="Unassembled WGS sequence"/>
</dbReference>
<dbReference type="EMBL" id="JAODUO010000402">
    <property type="protein sequence ID" value="KAK2181358.1"/>
    <property type="molecule type" value="Genomic_DNA"/>
</dbReference>
<evidence type="ECO:0000259" key="3">
    <source>
        <dbReference type="Pfam" id="PF13676"/>
    </source>
</evidence>
<organism evidence="4 5">
    <name type="scientific">Ridgeia piscesae</name>
    <name type="common">Tubeworm</name>
    <dbReference type="NCBI Taxonomy" id="27915"/>
    <lineage>
        <taxon>Eukaryota</taxon>
        <taxon>Metazoa</taxon>
        <taxon>Spiralia</taxon>
        <taxon>Lophotrochozoa</taxon>
        <taxon>Annelida</taxon>
        <taxon>Polychaeta</taxon>
        <taxon>Sedentaria</taxon>
        <taxon>Canalipalpata</taxon>
        <taxon>Sabellida</taxon>
        <taxon>Siboglinidae</taxon>
        <taxon>Ridgeia</taxon>
    </lineage>
</organism>
<dbReference type="InterPro" id="IPR011989">
    <property type="entry name" value="ARM-like"/>
</dbReference>
<dbReference type="PANTHER" id="PTHR46270">
    <property type="entry name" value="ARMADILLO-TYPE FOLD-RELATED"/>
    <property type="match status" value="1"/>
</dbReference>
<dbReference type="InterPro" id="IPR016024">
    <property type="entry name" value="ARM-type_fold"/>
</dbReference>
<dbReference type="Gene3D" id="1.25.10.10">
    <property type="entry name" value="Leucine-rich Repeat Variant"/>
    <property type="match status" value="1"/>
</dbReference>
<feature type="repeat" description="HEAT" evidence="1">
    <location>
        <begin position="247"/>
        <end position="285"/>
    </location>
</feature>
<sequence>MANGEVVTDSGTRVDTSAVKEAMGRLKATTDYKTKECYDDLKVILETIRAEETPSSNGVYETTNVIINAGLADLFHKMLSATPEPEGFAIQNMRFVSACMCNATKRSSTFCENLVAKSIPREILKYLKTEKLDPEQHKELMGNENVRTCVINLMCILHNVMKKEKVQAITREGYKKASAPQVLNKFRSVENCTMKTLVIFILAYITTDEENEKINECDEHIRTIVNMLSEVCDPKKKSKHGFSAVGLLEGLIKLASNDANKVRLVRVEAVPIFTKLLEAEETQEQLLAAKILTLIAFRCRDFVIQEPGCVTALKAACKCDDNELEKKANGDKKELKKLKELKRNAKEALWNLNEPKLTVKDTKDDPRKHIMISYQWDSQELMMRIADGLEKAGFKIWMDVKDMSGSTLEAMAAAVENASMVIIGASTKYKDSVSCRTEGEYAYNKRRTIVPLIVEYGYTPDGWLGPIVMNTLYFEFTNESKFDEKLEALIHEIQRRGECMKQSLQCSEGACTRKTDSTSVVTEQPASGTATVGGGGSTYCSCCSIPRYNRVSPAEQVRASQFIVLAKLPIS</sequence>
<dbReference type="Pfam" id="PF13676">
    <property type="entry name" value="TIR_2"/>
    <property type="match status" value="1"/>
</dbReference>
<feature type="coiled-coil region" evidence="2">
    <location>
        <begin position="321"/>
        <end position="348"/>
    </location>
</feature>
<evidence type="ECO:0000256" key="1">
    <source>
        <dbReference type="PROSITE-ProRule" id="PRU00103"/>
    </source>
</evidence>
<gene>
    <name evidence="4" type="ORF">NP493_403g09011</name>
</gene>
<protein>
    <recommendedName>
        <fullName evidence="3">TIR domain-containing protein</fullName>
    </recommendedName>
</protein>
<accession>A0AAD9NUP9</accession>
<dbReference type="InterPro" id="IPR021133">
    <property type="entry name" value="HEAT_type_2"/>
</dbReference>
<dbReference type="GO" id="GO:0007165">
    <property type="term" value="P:signal transduction"/>
    <property type="evidence" value="ECO:0007669"/>
    <property type="project" value="InterPro"/>
</dbReference>
<keyword evidence="2" id="KW-0175">Coiled coil</keyword>
<dbReference type="Gene3D" id="3.40.50.10140">
    <property type="entry name" value="Toll/interleukin-1 receptor homology (TIR) domain"/>
    <property type="match status" value="1"/>
</dbReference>
<reference evidence="4" key="1">
    <citation type="journal article" date="2023" name="Mol. Biol. Evol.">
        <title>Third-Generation Sequencing Reveals the Adaptive Role of the Epigenome in Three Deep-Sea Polychaetes.</title>
        <authorList>
            <person name="Perez M."/>
            <person name="Aroh O."/>
            <person name="Sun Y."/>
            <person name="Lan Y."/>
            <person name="Juniper S.K."/>
            <person name="Young C.R."/>
            <person name="Angers B."/>
            <person name="Qian P.Y."/>
        </authorList>
    </citation>
    <scope>NUCLEOTIDE SEQUENCE</scope>
    <source>
        <strain evidence="4">R07B-5</strain>
    </source>
</reference>
<dbReference type="SUPFAM" id="SSF52200">
    <property type="entry name" value="Toll/Interleukin receptor TIR domain"/>
    <property type="match status" value="1"/>
</dbReference>
<evidence type="ECO:0000313" key="5">
    <source>
        <dbReference type="Proteomes" id="UP001209878"/>
    </source>
</evidence>
<comment type="caution">
    <text evidence="4">The sequence shown here is derived from an EMBL/GenBank/DDBJ whole genome shotgun (WGS) entry which is preliminary data.</text>
</comment>